<dbReference type="EMBL" id="CVRQ01000026">
    <property type="protein sequence ID" value="CRL40846.1"/>
    <property type="molecule type" value="Genomic_DNA"/>
</dbReference>
<dbReference type="RefSeq" id="WP_055062445.1">
    <property type="nucleotide sequence ID" value="NZ_CVRQ01000026.1"/>
</dbReference>
<evidence type="ECO:0008006" key="3">
    <source>
        <dbReference type="Google" id="ProtNLM"/>
    </source>
</evidence>
<gene>
    <name evidence="1" type="ORF">T1815_25021</name>
</gene>
<name>A0A0M6WTG6_9FIRM</name>
<proteinExistence type="predicted"/>
<dbReference type="Proteomes" id="UP000049472">
    <property type="component" value="Unassembled WGS sequence"/>
</dbReference>
<protein>
    <recommendedName>
        <fullName evidence="3">PD-(D/E)XK nuclease family transposase</fullName>
    </recommendedName>
</protein>
<evidence type="ECO:0000313" key="2">
    <source>
        <dbReference type="Proteomes" id="UP000049472"/>
    </source>
</evidence>
<organism evidence="1 2">
    <name type="scientific">Agathobacter rectalis</name>
    <dbReference type="NCBI Taxonomy" id="39491"/>
    <lineage>
        <taxon>Bacteria</taxon>
        <taxon>Bacillati</taxon>
        <taxon>Bacillota</taxon>
        <taxon>Clostridia</taxon>
        <taxon>Lachnospirales</taxon>
        <taxon>Lachnospiraceae</taxon>
        <taxon>Agathobacter</taxon>
    </lineage>
</organism>
<sequence>MNTEIANAVNAAGDKAQYDTHVKRLLAQKSILAHILVKTIDEFKGMKPEDVVKYIEGEPSISVVPVEPGLANTEKTDAVGQRIVGLNTENAEINEGLVRFDIIFYVRMKNGLSQIIVNIEAQKDEPTEYKILNRAIFYVSRLISSQKERDFVNTNYDDIKQVFSIWICMNMDDNSLSHIHLTKDELLKPCNWKGNLDLLNIVLIGITNEIPEHDEKYEMHRLIGALLSSELKEQEKLDIIEHEYNIPTSQEFREDVRIMCNLSTGIEERATEKTSEKFILNMYKKGYTLDQIADVAETGVDEVEAIIKKKEPAMV</sequence>
<reference evidence="2" key="1">
    <citation type="submission" date="2015-05" db="EMBL/GenBank/DDBJ databases">
        <authorList>
            <consortium name="Pathogen Informatics"/>
        </authorList>
    </citation>
    <scope>NUCLEOTIDE SEQUENCE [LARGE SCALE GENOMIC DNA]</scope>
    <source>
        <strain evidence="2">T1-815</strain>
    </source>
</reference>
<evidence type="ECO:0000313" key="1">
    <source>
        <dbReference type="EMBL" id="CRL40846.1"/>
    </source>
</evidence>
<dbReference type="AlphaFoldDB" id="A0A0M6WTG6"/>
<accession>A0A0M6WTG6</accession>
<keyword evidence="2" id="KW-1185">Reference proteome</keyword>